<dbReference type="KEGG" id="hhu:AR456_04020"/>
<feature type="signal peptide" evidence="1">
    <location>
        <begin position="1"/>
        <end position="31"/>
    </location>
</feature>
<dbReference type="InterPro" id="IPR021928">
    <property type="entry name" value="DUF3541"/>
</dbReference>
<evidence type="ECO:0000256" key="1">
    <source>
        <dbReference type="SAM" id="SignalP"/>
    </source>
</evidence>
<reference evidence="2 3" key="1">
    <citation type="submission" date="2013-08" db="EMBL/GenBank/DDBJ databases">
        <title>draft genome of Halomonas huanghegensis, strain BJGMM-B45T.</title>
        <authorList>
            <person name="Miao C."/>
            <person name="Wan Y."/>
            <person name="Jin W."/>
        </authorList>
    </citation>
    <scope>NUCLEOTIDE SEQUENCE [LARGE SCALE GENOMIC DNA]</scope>
    <source>
        <strain evidence="2 3">BJGMM-B45</strain>
    </source>
</reference>
<dbReference type="RefSeq" id="WP_021820070.1">
    <property type="nucleotide sequence ID" value="NZ_AVBC01000039.1"/>
</dbReference>
<dbReference type="Proteomes" id="UP000019113">
    <property type="component" value="Unassembled WGS sequence"/>
</dbReference>
<feature type="chain" id="PRO_5009977301" description="DUF3541 domain-containing protein" evidence="1">
    <location>
        <begin position="32"/>
        <end position="381"/>
    </location>
</feature>
<dbReference type="EMBL" id="AVBC01000039">
    <property type="protein sequence ID" value="ERL50022.1"/>
    <property type="molecule type" value="Genomic_DNA"/>
</dbReference>
<comment type="caution">
    <text evidence="2">The sequence shown here is derived from an EMBL/GenBank/DDBJ whole genome shotgun (WGS) entry which is preliminary data.</text>
</comment>
<dbReference type="eggNOG" id="ENOG50304MY">
    <property type="taxonomic scope" value="Bacteria"/>
</dbReference>
<evidence type="ECO:0000313" key="3">
    <source>
        <dbReference type="Proteomes" id="UP000019113"/>
    </source>
</evidence>
<sequence>MEYIRKASRPIWKVALVALLLTSLPVGQVLAGTGSAAPQTVEAVQDDPYQQAAAEIRAIYEAHLDTLSDDKQRHYGQRLWRLTGDADYLALNEAYGKQLMAELADYDAAVHSEEGITERNQQLLESYATDSEKNRLRRAMFSERPEMLLPTRLLFRLAQAHYHGLLDKISPQGLARLEAAVMSVDWQAFLTDPDVLSIYAAQVANDVAFLHQLGLVDLRSDVMHAFQKLYPEERIATLSHAEYRNWLYGMTHIVIAYSHYYQRLVPESEVSWIIDAFQREGPGLVDSVKEDILAEIALSMQLAGREDLPLVDMIRDHLLEVRDAEIGIIPGDDGDLSLSDGEHRNVLAIMVLGWSGQLTPGPDLGDWWQTGRFENRPVVTP</sequence>
<accession>W1N380</accession>
<dbReference type="OrthoDB" id="6080009at2"/>
<name>W1N380_9GAMM</name>
<evidence type="ECO:0000313" key="2">
    <source>
        <dbReference type="EMBL" id="ERL50022.1"/>
    </source>
</evidence>
<evidence type="ECO:0008006" key="4">
    <source>
        <dbReference type="Google" id="ProtNLM"/>
    </source>
</evidence>
<keyword evidence="3" id="KW-1185">Reference proteome</keyword>
<dbReference type="AlphaFoldDB" id="W1N380"/>
<dbReference type="PATRIC" id="fig|1178482.3.peg.3113"/>
<dbReference type="Pfam" id="PF12060">
    <property type="entry name" value="DUF3541"/>
    <property type="match status" value="1"/>
</dbReference>
<protein>
    <recommendedName>
        <fullName evidence="4">DUF3541 domain-containing protein</fullName>
    </recommendedName>
</protein>
<gene>
    <name evidence="2" type="ORF">BJB45_02525</name>
</gene>
<proteinExistence type="predicted"/>
<organism evidence="2 3">
    <name type="scientific">Halomonas huangheensis</name>
    <dbReference type="NCBI Taxonomy" id="1178482"/>
    <lineage>
        <taxon>Bacteria</taxon>
        <taxon>Pseudomonadati</taxon>
        <taxon>Pseudomonadota</taxon>
        <taxon>Gammaproteobacteria</taxon>
        <taxon>Oceanospirillales</taxon>
        <taxon>Halomonadaceae</taxon>
        <taxon>Halomonas</taxon>
    </lineage>
</organism>
<keyword evidence="1" id="KW-0732">Signal</keyword>